<dbReference type="InterPro" id="IPR001482">
    <property type="entry name" value="T2SS/T4SS_dom"/>
</dbReference>
<reference evidence="3 4" key="1">
    <citation type="submission" date="2015-11" db="EMBL/GenBank/DDBJ databases">
        <title>Genomic analysis of 38 Legionella species identifies large and diverse effector repertoires.</title>
        <authorList>
            <person name="Burstein D."/>
            <person name="Amaro F."/>
            <person name="Zusman T."/>
            <person name="Lifshitz Z."/>
            <person name="Cohen O."/>
            <person name="Gilbert J.A."/>
            <person name="Pupko T."/>
            <person name="Shuman H.A."/>
            <person name="Segal G."/>
        </authorList>
    </citation>
    <scope>NUCLEOTIDE SEQUENCE [LARGE SCALE GENOMIC DNA]</scope>
    <source>
        <strain evidence="3 4">CDC#1442-AUS-E</strain>
    </source>
</reference>
<dbReference type="EMBL" id="LNYS01000008">
    <property type="protein sequence ID" value="KTD50201.1"/>
    <property type="molecule type" value="Genomic_DNA"/>
</dbReference>
<dbReference type="InterPro" id="IPR050921">
    <property type="entry name" value="T4SS_GSP_E_ATPase"/>
</dbReference>
<dbReference type="PANTHER" id="PTHR30486:SF12">
    <property type="entry name" value="TYPE IV PILUS ATPASE PILU"/>
    <property type="match status" value="1"/>
</dbReference>
<dbReference type="CDD" id="cd01131">
    <property type="entry name" value="PilT"/>
    <property type="match status" value="1"/>
</dbReference>
<dbReference type="NCBIfam" id="TIGR01420">
    <property type="entry name" value="pilT_fam"/>
    <property type="match status" value="1"/>
</dbReference>
<sequence>MDITPFFKLMVERGASDLFFSVGAPPHIKIEGITSPIGQSPLKSQQMSEIASSIMNDEQRKEFDATMELNMAISLTGVGRFRINLFRQRGEVAMVVRYIKGIIPSIEELQLPAILQSIILEMRGLILVVGSTGSGKSTTLASMIDYRNDNHRGHILTIEDPIEYLYRHKKSIVDQREVGLDTLSYESALKNAMREAPDVILIGEIRDRNTMRHAIAYAETGHLCLSTLHANNANQALDRILNFFPDDARQQLLLDLSLNLRAVISLRLVPGIEKQRVPAVEIMLNSPYIADLIEKGKVDEIKEVMAKSREQGMQTFDQALFDLYKAGKISKDNAIRFADSKNNVGLQIRLTDEKSLDDIQDLTIQEDFPEGS</sequence>
<keyword evidence="4" id="KW-1185">Reference proteome</keyword>
<evidence type="ECO:0000313" key="3">
    <source>
        <dbReference type="EMBL" id="KTD50201.1"/>
    </source>
</evidence>
<dbReference type="Gene3D" id="3.30.450.90">
    <property type="match status" value="1"/>
</dbReference>
<dbReference type="InterPro" id="IPR006321">
    <property type="entry name" value="PilT/PilU"/>
</dbReference>
<evidence type="ECO:0000256" key="1">
    <source>
        <dbReference type="ARBA" id="ARBA00006611"/>
    </source>
</evidence>
<dbReference type="Pfam" id="PF00437">
    <property type="entry name" value="T2SSE"/>
    <property type="match status" value="1"/>
</dbReference>
<dbReference type="InterPro" id="IPR027417">
    <property type="entry name" value="P-loop_NTPase"/>
</dbReference>
<evidence type="ECO:0000313" key="4">
    <source>
        <dbReference type="Proteomes" id="UP000054618"/>
    </source>
</evidence>
<organism evidence="3 4">
    <name type="scientific">Legionella quinlivanii</name>
    <dbReference type="NCBI Taxonomy" id="45073"/>
    <lineage>
        <taxon>Bacteria</taxon>
        <taxon>Pseudomonadati</taxon>
        <taxon>Pseudomonadota</taxon>
        <taxon>Gammaproteobacteria</taxon>
        <taxon>Legionellales</taxon>
        <taxon>Legionellaceae</taxon>
        <taxon>Legionella</taxon>
    </lineage>
</organism>
<feature type="domain" description="Bacterial type II secretion system protein E" evidence="2">
    <location>
        <begin position="193"/>
        <end position="207"/>
    </location>
</feature>
<dbReference type="SUPFAM" id="SSF52540">
    <property type="entry name" value="P-loop containing nucleoside triphosphate hydrolases"/>
    <property type="match status" value="1"/>
</dbReference>
<gene>
    <name evidence="3" type="primary">uptC</name>
    <name evidence="3" type="ORF">Lqui_1526</name>
</gene>
<accession>A0A0W0XZZ7</accession>
<dbReference type="PATRIC" id="fig|45073.5.peg.1613"/>
<evidence type="ECO:0000259" key="2">
    <source>
        <dbReference type="PROSITE" id="PS00662"/>
    </source>
</evidence>
<name>A0A0W0XZZ7_9GAMM</name>
<dbReference type="STRING" id="45073.Lqui_1526"/>
<dbReference type="OrthoDB" id="9804785at2"/>
<proteinExistence type="inferred from homology"/>
<comment type="similarity">
    <text evidence="1">Belongs to the GSP E family.</text>
</comment>
<dbReference type="AlphaFoldDB" id="A0A0W0XZZ7"/>
<protein>
    <submittedName>
        <fullName evidence="3">Type II secretion system protein</fullName>
    </submittedName>
</protein>
<dbReference type="PANTHER" id="PTHR30486">
    <property type="entry name" value="TWITCHING MOTILITY PROTEIN PILT"/>
    <property type="match status" value="1"/>
</dbReference>
<dbReference type="Proteomes" id="UP000054618">
    <property type="component" value="Unassembled WGS sequence"/>
</dbReference>
<comment type="caution">
    <text evidence="3">The sequence shown here is derived from an EMBL/GenBank/DDBJ whole genome shotgun (WGS) entry which is preliminary data.</text>
</comment>
<dbReference type="Gene3D" id="3.40.50.300">
    <property type="entry name" value="P-loop containing nucleotide triphosphate hydrolases"/>
    <property type="match status" value="1"/>
</dbReference>
<dbReference type="GO" id="GO:0005524">
    <property type="term" value="F:ATP binding"/>
    <property type="evidence" value="ECO:0007669"/>
    <property type="project" value="InterPro"/>
</dbReference>
<dbReference type="PROSITE" id="PS00662">
    <property type="entry name" value="T2SP_E"/>
    <property type="match status" value="1"/>
</dbReference>
<dbReference type="GO" id="GO:0016887">
    <property type="term" value="F:ATP hydrolysis activity"/>
    <property type="evidence" value="ECO:0007669"/>
    <property type="project" value="InterPro"/>
</dbReference>
<dbReference type="RefSeq" id="WP_058507906.1">
    <property type="nucleotide sequence ID" value="NZ_CAAAIK010000001.1"/>
</dbReference>